<dbReference type="GO" id="GO:0019546">
    <property type="term" value="P:L-arginine deiminase pathway"/>
    <property type="evidence" value="ECO:0007669"/>
    <property type="project" value="TreeGrafter"/>
</dbReference>
<dbReference type="Gene3D" id="3.75.10.10">
    <property type="entry name" value="L-arginine/glycine Amidinotransferase, Chain A"/>
    <property type="match status" value="1"/>
</dbReference>
<gene>
    <name evidence="1" type="ORF">LX16_2547</name>
</gene>
<evidence type="ECO:0000313" key="1">
    <source>
        <dbReference type="EMBL" id="TWJ11810.1"/>
    </source>
</evidence>
<reference evidence="1 2" key="1">
    <citation type="journal article" date="2013" name="Stand. Genomic Sci.">
        <title>Genomic Encyclopedia of Type Strains, Phase I: The one thousand microbial genomes (KMG-I) project.</title>
        <authorList>
            <person name="Kyrpides N.C."/>
            <person name="Woyke T."/>
            <person name="Eisen J.A."/>
            <person name="Garrity G."/>
            <person name="Lilburn T.G."/>
            <person name="Beck B.J."/>
            <person name="Whitman W.B."/>
            <person name="Hugenholtz P."/>
            <person name="Klenk H.P."/>
        </authorList>
    </citation>
    <scope>NUCLEOTIDE SEQUENCE [LARGE SCALE GENOMIC DNA]</scope>
    <source>
        <strain evidence="1 2">DSM 45044</strain>
    </source>
</reference>
<dbReference type="PANTHER" id="PTHR47271">
    <property type="entry name" value="ARGININE DEIMINASE"/>
    <property type="match status" value="1"/>
</dbReference>
<dbReference type="GO" id="GO:0016990">
    <property type="term" value="F:arginine deiminase activity"/>
    <property type="evidence" value="ECO:0007669"/>
    <property type="project" value="TreeGrafter"/>
</dbReference>
<evidence type="ECO:0000313" key="2">
    <source>
        <dbReference type="Proteomes" id="UP000321617"/>
    </source>
</evidence>
<organism evidence="1 2">
    <name type="scientific">Stackebrandtia albiflava</name>
    <dbReference type="NCBI Taxonomy" id="406432"/>
    <lineage>
        <taxon>Bacteria</taxon>
        <taxon>Bacillati</taxon>
        <taxon>Actinomycetota</taxon>
        <taxon>Actinomycetes</taxon>
        <taxon>Glycomycetales</taxon>
        <taxon>Glycomycetaceae</taxon>
        <taxon>Stackebrandtia</taxon>
    </lineage>
</organism>
<dbReference type="EMBL" id="VLLL01000006">
    <property type="protein sequence ID" value="TWJ11810.1"/>
    <property type="molecule type" value="Genomic_DNA"/>
</dbReference>
<protein>
    <submittedName>
        <fullName evidence="1">N-dimethylarginine dimethylaminohydrolase</fullName>
    </submittedName>
</protein>
<sequence>MTAKIARKRHYLLCRPHHFAVEYAINPWMDASADVDTARAVSQWETLVGTLRRLGHTVDTLDPEPGLPDMVYAANGAFSVDGVVYGARFRYPQRQAEAAAHEKWYRATGWRFAPPTETNEGEGDFAYVPGPGLVLAGYGYRTDPRGHAEAAEALSRPVISLKLVDDRFYHLDTALTVLDDETIAYYPGAFSTGSQTILRRLFPGALLADEADAVAFGLNSVSDDHHVVLNSEAAGMAEKLAARGYTPVPVDLSELKRGGGSVKCCIAELRAAA</sequence>
<dbReference type="AlphaFoldDB" id="A0A562V1K9"/>
<dbReference type="PANTHER" id="PTHR47271:SF2">
    <property type="entry name" value="ARGININE DEIMINASE"/>
    <property type="match status" value="1"/>
</dbReference>
<dbReference type="NCBIfam" id="NF045659">
    <property type="entry name" value="DiMArgaseDdahMtb"/>
    <property type="match status" value="1"/>
</dbReference>
<dbReference type="Proteomes" id="UP000321617">
    <property type="component" value="Unassembled WGS sequence"/>
</dbReference>
<comment type="caution">
    <text evidence="1">The sequence shown here is derived from an EMBL/GenBank/DDBJ whole genome shotgun (WGS) entry which is preliminary data.</text>
</comment>
<name>A0A562V1K9_9ACTN</name>
<dbReference type="SUPFAM" id="SSF55909">
    <property type="entry name" value="Pentein"/>
    <property type="match status" value="1"/>
</dbReference>
<accession>A0A562V1K9</accession>
<proteinExistence type="predicted"/>
<keyword evidence="1" id="KW-0378">Hydrolase</keyword>
<keyword evidence="2" id="KW-1185">Reference proteome</keyword>